<dbReference type="GO" id="GO:0007165">
    <property type="term" value="P:signal transduction"/>
    <property type="evidence" value="ECO:0007669"/>
    <property type="project" value="InterPro"/>
</dbReference>
<dbReference type="EMBL" id="AZIM01000501">
    <property type="protein sequence ID" value="ETE70678.1"/>
    <property type="molecule type" value="Genomic_DNA"/>
</dbReference>
<evidence type="ECO:0000259" key="5">
    <source>
        <dbReference type="PROSITE" id="PS51741"/>
    </source>
</evidence>
<protein>
    <submittedName>
        <fullName evidence="6">Rho GTPase-activating protein 4</fullName>
    </submittedName>
</protein>
<proteinExistence type="predicted"/>
<feature type="compositionally biased region" description="Basic and acidic residues" evidence="3">
    <location>
        <begin position="840"/>
        <end position="854"/>
    </location>
</feature>
<feature type="region of interest" description="Disordered" evidence="3">
    <location>
        <begin position="773"/>
        <end position="894"/>
    </location>
</feature>
<evidence type="ECO:0000256" key="1">
    <source>
        <dbReference type="ARBA" id="ARBA00023054"/>
    </source>
</evidence>
<feature type="domain" description="Rho-GAP" evidence="4">
    <location>
        <begin position="560"/>
        <end position="743"/>
    </location>
</feature>
<dbReference type="SMART" id="SM00055">
    <property type="entry name" value="FCH"/>
    <property type="match status" value="1"/>
</dbReference>
<dbReference type="Pfam" id="PF00620">
    <property type="entry name" value="RhoGAP"/>
    <property type="match status" value="1"/>
</dbReference>
<name>V8P9I3_OPHHA</name>
<dbReference type="Gene3D" id="1.20.1270.60">
    <property type="entry name" value="Arfaptin homology (AH) domain/BAR domain"/>
    <property type="match status" value="1"/>
</dbReference>
<dbReference type="AlphaFoldDB" id="V8P9I3"/>
<evidence type="ECO:0000256" key="2">
    <source>
        <dbReference type="PROSITE-ProRule" id="PRU01077"/>
    </source>
</evidence>
<evidence type="ECO:0000256" key="3">
    <source>
        <dbReference type="SAM" id="MobiDB-lite"/>
    </source>
</evidence>
<dbReference type="CDD" id="cd07656">
    <property type="entry name" value="F-BAR_srGAP"/>
    <property type="match status" value="1"/>
</dbReference>
<feature type="compositionally biased region" description="Acidic residues" evidence="3">
    <location>
        <begin position="774"/>
        <end position="795"/>
    </location>
</feature>
<dbReference type="InterPro" id="IPR051627">
    <property type="entry name" value="SLIT-ROBO_RhoGAP"/>
</dbReference>
<dbReference type="SUPFAM" id="SSF48350">
    <property type="entry name" value="GTPase activation domain, GAP"/>
    <property type="match status" value="1"/>
</dbReference>
<feature type="region of interest" description="Disordered" evidence="3">
    <location>
        <begin position="183"/>
        <end position="213"/>
    </location>
</feature>
<dbReference type="Gene3D" id="1.10.555.10">
    <property type="entry name" value="Rho GTPase activation protein"/>
    <property type="match status" value="1"/>
</dbReference>
<feature type="compositionally biased region" description="Polar residues" evidence="3">
    <location>
        <begin position="871"/>
        <end position="883"/>
    </location>
</feature>
<organism evidence="6 7">
    <name type="scientific">Ophiophagus hannah</name>
    <name type="common">King cobra</name>
    <name type="synonym">Naja hannah</name>
    <dbReference type="NCBI Taxonomy" id="8665"/>
    <lineage>
        <taxon>Eukaryota</taxon>
        <taxon>Metazoa</taxon>
        <taxon>Chordata</taxon>
        <taxon>Craniata</taxon>
        <taxon>Vertebrata</taxon>
        <taxon>Euteleostomi</taxon>
        <taxon>Lepidosauria</taxon>
        <taxon>Squamata</taxon>
        <taxon>Bifurcata</taxon>
        <taxon>Unidentata</taxon>
        <taxon>Episquamata</taxon>
        <taxon>Toxicofera</taxon>
        <taxon>Serpentes</taxon>
        <taxon>Colubroidea</taxon>
        <taxon>Elapidae</taxon>
        <taxon>Elapinae</taxon>
        <taxon>Ophiophagus</taxon>
    </lineage>
</organism>
<dbReference type="InterPro" id="IPR031160">
    <property type="entry name" value="F_BAR_dom"/>
</dbReference>
<keyword evidence="1 2" id="KW-0175">Coiled coil</keyword>
<dbReference type="InterPro" id="IPR001060">
    <property type="entry name" value="FCH_dom"/>
</dbReference>
<dbReference type="SMART" id="SM00324">
    <property type="entry name" value="RhoGAP"/>
    <property type="match status" value="1"/>
</dbReference>
<dbReference type="InterPro" id="IPR008936">
    <property type="entry name" value="Rho_GTPase_activation_prot"/>
</dbReference>
<feature type="region of interest" description="Disordered" evidence="3">
    <location>
        <begin position="970"/>
        <end position="1019"/>
    </location>
</feature>
<feature type="non-terminal residue" evidence="6">
    <location>
        <position position="1"/>
    </location>
</feature>
<dbReference type="SUPFAM" id="SSF103657">
    <property type="entry name" value="BAR/IMD domain-like"/>
    <property type="match status" value="1"/>
</dbReference>
<dbReference type="Proteomes" id="UP000018936">
    <property type="component" value="Unassembled WGS sequence"/>
</dbReference>
<comment type="caution">
    <text evidence="6">The sequence shown here is derived from an EMBL/GenBank/DDBJ whole genome shotgun (WGS) entry which is preliminary data.</text>
</comment>
<evidence type="ECO:0000259" key="4">
    <source>
        <dbReference type="PROSITE" id="PS50238"/>
    </source>
</evidence>
<reference evidence="6 7" key="1">
    <citation type="journal article" date="2013" name="Proc. Natl. Acad. Sci. U.S.A.">
        <title>The king cobra genome reveals dynamic gene evolution and adaptation in the snake venom system.</title>
        <authorList>
            <person name="Vonk F.J."/>
            <person name="Casewell N.R."/>
            <person name="Henkel C.V."/>
            <person name="Heimberg A.M."/>
            <person name="Jansen H.J."/>
            <person name="McCleary R.J."/>
            <person name="Kerkkamp H.M."/>
            <person name="Vos R.A."/>
            <person name="Guerreiro I."/>
            <person name="Calvete J.J."/>
            <person name="Wuster W."/>
            <person name="Woods A.E."/>
            <person name="Logan J.M."/>
            <person name="Harrison R.A."/>
            <person name="Castoe T.A."/>
            <person name="de Koning A.P."/>
            <person name="Pollock D.D."/>
            <person name="Yandell M."/>
            <person name="Calderon D."/>
            <person name="Renjifo C."/>
            <person name="Currier R.B."/>
            <person name="Salgado D."/>
            <person name="Pla D."/>
            <person name="Sanz L."/>
            <person name="Hyder A.S."/>
            <person name="Ribeiro J.M."/>
            <person name="Arntzen J.W."/>
            <person name="van den Thillart G.E."/>
            <person name="Boetzer M."/>
            <person name="Pirovano W."/>
            <person name="Dirks R.P."/>
            <person name="Spaink H.P."/>
            <person name="Duboule D."/>
            <person name="McGlinn E."/>
            <person name="Kini R.M."/>
            <person name="Richardson M.K."/>
        </authorList>
    </citation>
    <scope>NUCLEOTIDE SEQUENCE</scope>
    <source>
        <tissue evidence="6">Blood</tissue>
    </source>
</reference>
<accession>V8P9I3</accession>
<dbReference type="OrthoDB" id="5981864at2759"/>
<evidence type="ECO:0000313" key="6">
    <source>
        <dbReference type="EMBL" id="ETE70678.1"/>
    </source>
</evidence>
<gene>
    <name evidence="6" type="primary">ARHGAP4</name>
    <name evidence="6" type="ORF">L345_03506</name>
</gene>
<dbReference type="PROSITE" id="PS50238">
    <property type="entry name" value="RHOGAP"/>
    <property type="match status" value="1"/>
</dbReference>
<sequence length="1019" mass="113190">MTYRNSVLQTFLSAIICASLSEMRWQMGEQVRGLDSQAESRQQLLQDVADFLRRKAEVEQEYSRGLEKLSERFSAKIRGSKEHQNFRKDQNLPSPLNCWYTILNQTRQASRDHGALSEIYTGHLVLRLVHISEDVGRLARKSKEMEQQMQDELLKAISELQMAMKSYQTYRIDCLNAEAKLREAERQEEKRSGGKHSDPSGSPGGAGLDKTPRRTSLRKVERLLEKRQSKFLESKLKCAKARNDYLLNLHTANSAMSNYYVRDVADLLDCFDLGFHLSLGKVLRTYLAAESRAQASWQQGLCAIEGAVDALDPLGDKSRMMEANPAAYCPPLSFDYQPHEGDEVSEVRAEGPLRNELVSRFQHIQSRLNSITLETDEVNKTLKATLQSLIDLLTAEEPEALDAFQGCQSTESLKSTGSDAGGKQALAKRRANQQDTESFYIMKFKEYLSGRSIQTKLQAKHDQMKEAIEKGAAVDRELARPQSQRIRRSRPPSRCHHQLFEGDLQAFLEVPAAALSCSPPAQLLVLLSCPLPSVNTLRCSGPAFASGSPQWLLLLPLLVTCLLTLSLLSLLPKEAEAAGTEAGLQHEGIFRVPGSQAQVAEIRNAFEKGEDPLADSFVQHDLDSVAGVLKLYFRGLEKPLFPYDIVPELLATAHLELLADRISHLRALISKLPSAVQVVLRYLFAFLNHLSQYSDENMMDPHNLAVCFGPTLVTVPAGQDAVSVQPHINEVVKCLIVHHEAIFPGANQLAGPQYEKVMALAEEEYCDVLPLETTAEEPETEGTPETPASEDEGDSQSEAVPRSGSIVQPEERFVRGIPVGWRRGERGGNRGLVPPIVLPDSEKQPNTRSSRLEIDTGPSLEEPLPEPTSRLRVNSDVSRQRGGSSPIRKLASPFMDGGRLPFPILQSTQAKTFHPVERPDRWNEVSPRTWAGNNFERQGPVEKRVEVDREVARNMDSVFKELLGKTTLKHTGICDPPNHSEPAKSNPLAKKGITPAKPASSNRALLRGKGVFKSLGNGE</sequence>
<dbReference type="InterPro" id="IPR027267">
    <property type="entry name" value="AH/BAR_dom_sf"/>
</dbReference>
<dbReference type="InterPro" id="IPR000198">
    <property type="entry name" value="RhoGAP_dom"/>
</dbReference>
<keyword evidence="7" id="KW-1185">Reference proteome</keyword>
<evidence type="ECO:0000313" key="7">
    <source>
        <dbReference type="Proteomes" id="UP000018936"/>
    </source>
</evidence>
<dbReference type="FunFam" id="1.20.1270.60:FF:000006">
    <property type="entry name" value="SLIT-ROBO Rho GTPase-activating protein 1 isoform 2"/>
    <property type="match status" value="1"/>
</dbReference>
<feature type="domain" description="F-BAR" evidence="5">
    <location>
        <begin position="18"/>
        <end position="316"/>
    </location>
</feature>
<dbReference type="PROSITE" id="PS51741">
    <property type="entry name" value="F_BAR"/>
    <property type="match status" value="1"/>
</dbReference>
<dbReference type="Pfam" id="PF00611">
    <property type="entry name" value="FCH"/>
    <property type="match status" value="1"/>
</dbReference>
<feature type="compositionally biased region" description="Basic and acidic residues" evidence="3">
    <location>
        <begin position="183"/>
        <end position="198"/>
    </location>
</feature>
<dbReference type="PANTHER" id="PTHR14166">
    <property type="entry name" value="SLIT-ROBO RHO GTPASE ACTIVATING PROTEIN"/>
    <property type="match status" value="1"/>
</dbReference>